<dbReference type="InterPro" id="IPR002048">
    <property type="entry name" value="EF_hand_dom"/>
</dbReference>
<evidence type="ECO:0000256" key="3">
    <source>
        <dbReference type="ARBA" id="ARBA00022837"/>
    </source>
</evidence>
<sequence length="249" mass="28610">MAQKADRTPSTDSQTAEGSAPKSALRKTASGDATKKKKCKKSNEDAMNKVYTNLLNSVFGQERELSQPELDELAEAFKEFDYDQDGYLNYKDLAECMRTMGYMPTEMELLEIIQQIKMRLGGLMDFDDFCELMGPRMMVETADMLGLKELKSSFCQVQAQPQTLISHSIHPQVKLQYTLFKRVQNQSRLKQLLYIRKIFHNCIFYFKKHKRNPNPPLEKATKPKKGLSPSAFSVQVHELDVCAQKCRFN</sequence>
<protein>
    <submittedName>
        <fullName evidence="7">Calcium-binding protein 4 isoform X1</fullName>
    </submittedName>
</protein>
<dbReference type="SUPFAM" id="SSF47473">
    <property type="entry name" value="EF-hand"/>
    <property type="match status" value="1"/>
</dbReference>
<feature type="domain" description="EF-hand" evidence="5">
    <location>
        <begin position="68"/>
        <end position="103"/>
    </location>
</feature>
<evidence type="ECO:0000313" key="7">
    <source>
        <dbReference type="RefSeq" id="XP_026122220.1"/>
    </source>
</evidence>
<keyword evidence="1" id="KW-0479">Metal-binding</keyword>
<keyword evidence="2" id="KW-0677">Repeat</keyword>
<dbReference type="PANTHER" id="PTHR45917">
    <property type="entry name" value="CALCIUM-BINDING PROTEIN 1-RELATED"/>
    <property type="match status" value="1"/>
</dbReference>
<proteinExistence type="predicted"/>
<dbReference type="InterPro" id="IPR043582">
    <property type="entry name" value="CaBP1/2/4/5"/>
</dbReference>
<evidence type="ECO:0000256" key="4">
    <source>
        <dbReference type="SAM" id="MobiDB-lite"/>
    </source>
</evidence>
<name>A0A6P6PPG5_CARAU</name>
<dbReference type="RefSeq" id="XP_026122220.1">
    <property type="nucleotide sequence ID" value="XM_026266435.1"/>
</dbReference>
<organism evidence="6 7">
    <name type="scientific">Carassius auratus</name>
    <name type="common">Goldfish</name>
    <dbReference type="NCBI Taxonomy" id="7957"/>
    <lineage>
        <taxon>Eukaryota</taxon>
        <taxon>Metazoa</taxon>
        <taxon>Chordata</taxon>
        <taxon>Craniata</taxon>
        <taxon>Vertebrata</taxon>
        <taxon>Euteleostomi</taxon>
        <taxon>Actinopterygii</taxon>
        <taxon>Neopterygii</taxon>
        <taxon>Teleostei</taxon>
        <taxon>Ostariophysi</taxon>
        <taxon>Cypriniformes</taxon>
        <taxon>Cyprinidae</taxon>
        <taxon>Cyprininae</taxon>
        <taxon>Carassius</taxon>
    </lineage>
</organism>
<evidence type="ECO:0000256" key="2">
    <source>
        <dbReference type="ARBA" id="ARBA00022737"/>
    </source>
</evidence>
<evidence type="ECO:0000259" key="5">
    <source>
        <dbReference type="PROSITE" id="PS50222"/>
    </source>
</evidence>
<feature type="region of interest" description="Disordered" evidence="4">
    <location>
        <begin position="1"/>
        <end position="42"/>
    </location>
</feature>
<dbReference type="GO" id="GO:0005737">
    <property type="term" value="C:cytoplasm"/>
    <property type="evidence" value="ECO:0007669"/>
    <property type="project" value="TreeGrafter"/>
</dbReference>
<keyword evidence="6" id="KW-1185">Reference proteome</keyword>
<evidence type="ECO:0000313" key="6">
    <source>
        <dbReference type="Proteomes" id="UP000515129"/>
    </source>
</evidence>
<dbReference type="PANTHER" id="PTHR45917:SF8">
    <property type="entry name" value="CALCIUM-BINDING PROTEIN 2-LIKE"/>
    <property type="match status" value="1"/>
</dbReference>
<dbReference type="AlphaFoldDB" id="A0A6P6PPG5"/>
<keyword evidence="3" id="KW-0106">Calcium</keyword>
<dbReference type="FunFam" id="1.10.238.10:FF:000069">
    <property type="entry name" value="calcium-binding protein 1 isoform X1"/>
    <property type="match status" value="1"/>
</dbReference>
<dbReference type="CDD" id="cd00051">
    <property type="entry name" value="EFh"/>
    <property type="match status" value="1"/>
</dbReference>
<evidence type="ECO:0000256" key="1">
    <source>
        <dbReference type="ARBA" id="ARBA00022723"/>
    </source>
</evidence>
<reference evidence="7" key="1">
    <citation type="submission" date="2025-08" db="UniProtKB">
        <authorList>
            <consortium name="RefSeq"/>
        </authorList>
    </citation>
    <scope>IDENTIFICATION</scope>
    <source>
        <strain evidence="7">Wakin</strain>
        <tissue evidence="7">Muscle</tissue>
    </source>
</reference>
<dbReference type="GO" id="GO:0005509">
    <property type="term" value="F:calcium ion binding"/>
    <property type="evidence" value="ECO:0007669"/>
    <property type="project" value="InterPro"/>
</dbReference>
<dbReference type="OrthoDB" id="26525at2759"/>
<gene>
    <name evidence="7" type="primary">LOC113105397</name>
</gene>
<accession>A0A6P6PPG5</accession>
<dbReference type="Proteomes" id="UP000515129">
    <property type="component" value="Chromosome 7"/>
</dbReference>
<dbReference type="InterPro" id="IPR011992">
    <property type="entry name" value="EF-hand-dom_pair"/>
</dbReference>
<dbReference type="PROSITE" id="PS00018">
    <property type="entry name" value="EF_HAND_1"/>
    <property type="match status" value="1"/>
</dbReference>
<dbReference type="InterPro" id="IPR018247">
    <property type="entry name" value="EF_Hand_1_Ca_BS"/>
</dbReference>
<dbReference type="KEGG" id="caua:113105397"/>
<dbReference type="GeneID" id="113105397"/>
<dbReference type="Pfam" id="PF13499">
    <property type="entry name" value="EF-hand_7"/>
    <property type="match status" value="1"/>
</dbReference>
<dbReference type="GO" id="GO:0005246">
    <property type="term" value="F:calcium channel regulator activity"/>
    <property type="evidence" value="ECO:0007669"/>
    <property type="project" value="TreeGrafter"/>
</dbReference>
<dbReference type="SMART" id="SM00054">
    <property type="entry name" value="EFh"/>
    <property type="match status" value="1"/>
</dbReference>
<dbReference type="Gene3D" id="1.10.238.10">
    <property type="entry name" value="EF-hand"/>
    <property type="match status" value="1"/>
</dbReference>
<dbReference type="PROSITE" id="PS50222">
    <property type="entry name" value="EF_HAND_2"/>
    <property type="match status" value="1"/>
</dbReference>